<reference evidence="1 2" key="1">
    <citation type="submission" date="2021-06" db="EMBL/GenBank/DDBJ databases">
        <title>Caerostris extrusa draft genome.</title>
        <authorList>
            <person name="Kono N."/>
            <person name="Arakawa K."/>
        </authorList>
    </citation>
    <scope>NUCLEOTIDE SEQUENCE [LARGE SCALE GENOMIC DNA]</scope>
</reference>
<keyword evidence="2" id="KW-1185">Reference proteome</keyword>
<gene>
    <name evidence="1" type="ORF">CEXT_173031</name>
</gene>
<organism evidence="1 2">
    <name type="scientific">Caerostris extrusa</name>
    <name type="common">Bark spider</name>
    <name type="synonym">Caerostris bankana</name>
    <dbReference type="NCBI Taxonomy" id="172846"/>
    <lineage>
        <taxon>Eukaryota</taxon>
        <taxon>Metazoa</taxon>
        <taxon>Ecdysozoa</taxon>
        <taxon>Arthropoda</taxon>
        <taxon>Chelicerata</taxon>
        <taxon>Arachnida</taxon>
        <taxon>Araneae</taxon>
        <taxon>Araneomorphae</taxon>
        <taxon>Entelegynae</taxon>
        <taxon>Araneoidea</taxon>
        <taxon>Araneidae</taxon>
        <taxon>Caerostris</taxon>
    </lineage>
</organism>
<name>A0AAV4PA75_CAEEX</name>
<dbReference type="EMBL" id="BPLR01004139">
    <property type="protein sequence ID" value="GIX92591.1"/>
    <property type="molecule type" value="Genomic_DNA"/>
</dbReference>
<evidence type="ECO:0000313" key="2">
    <source>
        <dbReference type="Proteomes" id="UP001054945"/>
    </source>
</evidence>
<proteinExistence type="predicted"/>
<comment type="caution">
    <text evidence="1">The sequence shown here is derived from an EMBL/GenBank/DDBJ whole genome shotgun (WGS) entry which is preliminary data.</text>
</comment>
<protein>
    <submittedName>
        <fullName evidence="1">Uncharacterized protein</fullName>
    </submittedName>
</protein>
<dbReference type="Proteomes" id="UP001054945">
    <property type="component" value="Unassembled WGS sequence"/>
</dbReference>
<evidence type="ECO:0000313" key="1">
    <source>
        <dbReference type="EMBL" id="GIX92591.1"/>
    </source>
</evidence>
<accession>A0AAV4PA75</accession>
<dbReference type="AlphaFoldDB" id="A0AAV4PA75"/>
<sequence length="77" mass="8393">MVLSPHIILKTAPPFPPKQNRGLKYRLAVGKGASVKKVRCEENGASDHVNDAGKTAAWVVCPDGWLRLALNERRDSG</sequence>